<proteinExistence type="predicted"/>
<reference evidence="2" key="1">
    <citation type="submission" date="2018-05" db="EMBL/GenBank/DDBJ databases">
        <title>Draft genome of Mucuna pruriens seed.</title>
        <authorList>
            <person name="Nnadi N.E."/>
            <person name="Vos R."/>
            <person name="Hasami M.H."/>
            <person name="Devisetty U.K."/>
            <person name="Aguiy J.C."/>
        </authorList>
    </citation>
    <scope>NUCLEOTIDE SEQUENCE [LARGE SCALE GENOMIC DNA]</scope>
    <source>
        <strain evidence="2">JCA_2017</strain>
    </source>
</reference>
<sequence length="124" mass="13078">MACKQFAVLCAQKGLLATMAVARLLFVLIMALVAISMLQTMVMASHGHGGHHYNDKNALHNAREGVARPSTTNPACFFVRSAVGSACVCPRGIMGIKQCALATTTGRPREEAPNALNLLPSSSI</sequence>
<evidence type="ECO:0000313" key="2">
    <source>
        <dbReference type="EMBL" id="RDX71136.1"/>
    </source>
</evidence>
<keyword evidence="1" id="KW-1133">Transmembrane helix</keyword>
<keyword evidence="1" id="KW-0472">Membrane</keyword>
<protein>
    <submittedName>
        <fullName evidence="2">Uncharacterized protein</fullName>
    </submittedName>
</protein>
<keyword evidence="3" id="KW-1185">Reference proteome</keyword>
<accession>A0A371EYN1</accession>
<evidence type="ECO:0000256" key="1">
    <source>
        <dbReference type="SAM" id="Phobius"/>
    </source>
</evidence>
<dbReference type="OrthoDB" id="1915803at2759"/>
<dbReference type="EMBL" id="QJKJ01011452">
    <property type="protein sequence ID" value="RDX71136.1"/>
    <property type="molecule type" value="Genomic_DNA"/>
</dbReference>
<dbReference type="AlphaFoldDB" id="A0A371EYN1"/>
<feature type="non-terminal residue" evidence="2">
    <location>
        <position position="1"/>
    </location>
</feature>
<gene>
    <name evidence="2" type="ORF">CR513_49553</name>
</gene>
<keyword evidence="1" id="KW-0812">Transmembrane</keyword>
<feature type="transmembrane region" description="Helical" evidence="1">
    <location>
        <begin position="15"/>
        <end position="38"/>
    </location>
</feature>
<dbReference type="Proteomes" id="UP000257109">
    <property type="component" value="Unassembled WGS sequence"/>
</dbReference>
<evidence type="ECO:0000313" key="3">
    <source>
        <dbReference type="Proteomes" id="UP000257109"/>
    </source>
</evidence>
<organism evidence="2 3">
    <name type="scientific">Mucuna pruriens</name>
    <name type="common">Velvet bean</name>
    <name type="synonym">Dolichos pruriens</name>
    <dbReference type="NCBI Taxonomy" id="157652"/>
    <lineage>
        <taxon>Eukaryota</taxon>
        <taxon>Viridiplantae</taxon>
        <taxon>Streptophyta</taxon>
        <taxon>Embryophyta</taxon>
        <taxon>Tracheophyta</taxon>
        <taxon>Spermatophyta</taxon>
        <taxon>Magnoliopsida</taxon>
        <taxon>eudicotyledons</taxon>
        <taxon>Gunneridae</taxon>
        <taxon>Pentapetalae</taxon>
        <taxon>rosids</taxon>
        <taxon>fabids</taxon>
        <taxon>Fabales</taxon>
        <taxon>Fabaceae</taxon>
        <taxon>Papilionoideae</taxon>
        <taxon>50 kb inversion clade</taxon>
        <taxon>NPAAA clade</taxon>
        <taxon>indigoferoid/millettioid clade</taxon>
        <taxon>Phaseoleae</taxon>
        <taxon>Mucuna</taxon>
    </lineage>
</organism>
<name>A0A371EYN1_MUCPR</name>
<comment type="caution">
    <text evidence="2">The sequence shown here is derived from an EMBL/GenBank/DDBJ whole genome shotgun (WGS) entry which is preliminary data.</text>
</comment>